<keyword evidence="6" id="KW-0805">Transcription regulation</keyword>
<evidence type="ECO:0000256" key="1">
    <source>
        <dbReference type="ARBA" id="ARBA00004123"/>
    </source>
</evidence>
<evidence type="ECO:0000256" key="4">
    <source>
        <dbReference type="ARBA" id="ARBA00019622"/>
    </source>
</evidence>
<dbReference type="GO" id="GO:0003712">
    <property type="term" value="F:transcription coregulator activity"/>
    <property type="evidence" value="ECO:0007669"/>
    <property type="project" value="InterPro"/>
</dbReference>
<dbReference type="RefSeq" id="XP_040659247.1">
    <property type="nucleotide sequence ID" value="XM_040798364.1"/>
</dbReference>
<keyword evidence="5" id="KW-0678">Repressor</keyword>
<dbReference type="InterPro" id="IPR057344">
    <property type="entry name" value="ARM_SRB8"/>
</dbReference>
<proteinExistence type="inferred from homology"/>
<keyword evidence="15" id="KW-1185">Reference proteome</keyword>
<organism evidence="14 15">
    <name type="scientific">Drechmeria coniospora</name>
    <name type="common">Nematophagous fungus</name>
    <name type="synonym">Meria coniospora</name>
    <dbReference type="NCBI Taxonomy" id="98403"/>
    <lineage>
        <taxon>Eukaryota</taxon>
        <taxon>Fungi</taxon>
        <taxon>Dikarya</taxon>
        <taxon>Ascomycota</taxon>
        <taxon>Pezizomycotina</taxon>
        <taxon>Sordariomycetes</taxon>
        <taxon>Hypocreomycetidae</taxon>
        <taxon>Hypocreales</taxon>
        <taxon>Ophiocordycipitaceae</taxon>
        <taxon>Drechmeria</taxon>
    </lineage>
</organism>
<dbReference type="Proteomes" id="UP000076580">
    <property type="component" value="Chromosome 01"/>
</dbReference>
<evidence type="ECO:0000256" key="5">
    <source>
        <dbReference type="ARBA" id="ARBA00022491"/>
    </source>
</evidence>
<evidence type="ECO:0000256" key="12">
    <source>
        <dbReference type="SAM" id="MobiDB-lite"/>
    </source>
</evidence>
<evidence type="ECO:0000256" key="8">
    <source>
        <dbReference type="ARBA" id="ARBA00023163"/>
    </source>
</evidence>
<dbReference type="InterPro" id="IPR019035">
    <property type="entry name" value="Mediator_Med12"/>
</dbReference>
<dbReference type="EMBL" id="LAYC01000001">
    <property type="protein sequence ID" value="KYK59895.1"/>
    <property type="molecule type" value="Genomic_DNA"/>
</dbReference>
<evidence type="ECO:0000256" key="3">
    <source>
        <dbReference type="ARBA" id="ARBA00011629"/>
    </source>
</evidence>
<feature type="region of interest" description="Disordered" evidence="12">
    <location>
        <begin position="1"/>
        <end position="189"/>
    </location>
</feature>
<dbReference type="STRING" id="98403.A0A151GS18"/>
<evidence type="ECO:0000259" key="13">
    <source>
        <dbReference type="SMART" id="SM01281"/>
    </source>
</evidence>
<dbReference type="SMART" id="SM01281">
    <property type="entry name" value="Med12"/>
    <property type="match status" value="1"/>
</dbReference>
<dbReference type="GO" id="GO:0006357">
    <property type="term" value="P:regulation of transcription by RNA polymerase II"/>
    <property type="evidence" value="ECO:0007669"/>
    <property type="project" value="InterPro"/>
</dbReference>
<accession>A0A151GS18</accession>
<evidence type="ECO:0000313" key="14">
    <source>
        <dbReference type="EMBL" id="KYK59895.1"/>
    </source>
</evidence>
<dbReference type="Pfam" id="PF25326">
    <property type="entry name" value="ARM_SRB8"/>
    <property type="match status" value="1"/>
</dbReference>
<keyword evidence="7" id="KW-0010">Activator</keyword>
<comment type="caution">
    <text evidence="14">The sequence shown here is derived from an EMBL/GenBank/DDBJ whole genome shotgun (WGS) entry which is preliminary data.</text>
</comment>
<dbReference type="Pfam" id="PF09497">
    <property type="entry name" value="Med12"/>
    <property type="match status" value="1"/>
</dbReference>
<feature type="compositionally biased region" description="Basic and acidic residues" evidence="12">
    <location>
        <begin position="45"/>
        <end position="60"/>
    </location>
</feature>
<feature type="compositionally biased region" description="Low complexity" evidence="12">
    <location>
        <begin position="145"/>
        <end position="160"/>
    </location>
</feature>
<reference evidence="14 15" key="1">
    <citation type="journal article" date="2016" name="Sci. Rep.">
        <title>Insights into Adaptations to a Near-Obligate Nematode Endoparasitic Lifestyle from the Finished Genome of Drechmeria coniospora.</title>
        <authorList>
            <person name="Zhang L."/>
            <person name="Zhou Z."/>
            <person name="Guo Q."/>
            <person name="Fokkens L."/>
            <person name="Miskei M."/>
            <person name="Pocsi I."/>
            <person name="Zhang W."/>
            <person name="Chen M."/>
            <person name="Wang L."/>
            <person name="Sun Y."/>
            <person name="Donzelli B.G."/>
            <person name="Gibson D.M."/>
            <person name="Nelson D.R."/>
            <person name="Luo J.G."/>
            <person name="Rep M."/>
            <person name="Liu H."/>
            <person name="Yang S."/>
            <person name="Wang J."/>
            <person name="Krasnoff S.B."/>
            <person name="Xu Y."/>
            <person name="Molnar I."/>
            <person name="Lin M."/>
        </authorList>
    </citation>
    <scope>NUCLEOTIDE SEQUENCE [LARGE SCALE GENOMIC DNA]</scope>
    <source>
        <strain evidence="14 15">ARSEF 6962</strain>
    </source>
</reference>
<comment type="function">
    <text evidence="10">Component of the SRB8-11 complex. The SRB8-11 complex is a regulatory module of the Mediator complex which is itself involved in regulation of basal and activated RNA polymerase II-dependent transcription. The SRB8-11 complex may be involved in the transcriptional repression of a subset of genes regulated by Mediator. It may inhibit the association of the Mediator complex with RNA polymerase II to form the holoenzyme complex.</text>
</comment>
<dbReference type="GO" id="GO:0016592">
    <property type="term" value="C:mediator complex"/>
    <property type="evidence" value="ECO:0007669"/>
    <property type="project" value="InterPro"/>
</dbReference>
<evidence type="ECO:0000256" key="9">
    <source>
        <dbReference type="ARBA" id="ARBA00023242"/>
    </source>
</evidence>
<feature type="compositionally biased region" description="Polar residues" evidence="12">
    <location>
        <begin position="12"/>
        <end position="31"/>
    </location>
</feature>
<evidence type="ECO:0000256" key="2">
    <source>
        <dbReference type="ARBA" id="ARBA00010289"/>
    </source>
</evidence>
<gene>
    <name evidence="14" type="ORF">DCS_01029</name>
</gene>
<protein>
    <recommendedName>
        <fullName evidence="4">Mediator of RNA polymerase II transcription subunit 12</fullName>
    </recommendedName>
    <alternativeName>
        <fullName evidence="11">Mediator complex subunit 12</fullName>
    </alternativeName>
</protein>
<keyword evidence="8" id="KW-0804">Transcription</keyword>
<evidence type="ECO:0000256" key="7">
    <source>
        <dbReference type="ARBA" id="ARBA00023159"/>
    </source>
</evidence>
<dbReference type="GeneID" id="63713672"/>
<comment type="similarity">
    <text evidence="2">Belongs to the Mediator complex subunit 12 family.</text>
</comment>
<evidence type="ECO:0000256" key="10">
    <source>
        <dbReference type="ARBA" id="ARBA00025661"/>
    </source>
</evidence>
<comment type="subcellular location">
    <subcellularLocation>
        <location evidence="1">Nucleus</location>
    </subcellularLocation>
</comment>
<evidence type="ECO:0000256" key="11">
    <source>
        <dbReference type="ARBA" id="ARBA00032010"/>
    </source>
</evidence>
<keyword evidence="9" id="KW-0539">Nucleus</keyword>
<evidence type="ECO:0000313" key="15">
    <source>
        <dbReference type="Proteomes" id="UP000076580"/>
    </source>
</evidence>
<name>A0A151GS18_DRECN</name>
<dbReference type="PANTHER" id="PTHR46567:SF1">
    <property type="entry name" value="MEDIATOR OF RNA POLYMERASE II TRANSCRIPTION SUBUNIT 12"/>
    <property type="match status" value="1"/>
</dbReference>
<dbReference type="InParanoid" id="A0A151GS18"/>
<feature type="domain" description="Mediator complex subunit Med12" evidence="13">
    <location>
        <begin position="279"/>
        <end position="342"/>
    </location>
</feature>
<sequence length="1558" mass="172262">MTSRPPLGVPSRQPQRALVSTSAQHPSHQQRSLPPPYLSTSTPPARKDSQPNADVTRDAVDLVQGRRVSTPRHGASKLRLELSSELDLGSAPSVTQSPRPLTPSRGEPMAEPTDSDNASSAPSDDSDDVDSPVPMPKRRVQASHQPRSVPRVSSASAPAQAKREVRPKPYTVEVPTNAPRFPATGKADDGSDVDPFCKGLFSGQADFFPWSGNHHEDLWAPEAIQKGTWDRGYANESASARLALIPALKQKSSMNALSSIFMGILSQRRFGGQITAPSTFKPPPRVTLTDTKREMWLKDLANPTISLRRLSRTIPHGIRGRTLLDQCLNKNVPTERAVWLAKCVGANEIRAFKRKGAGGAFIMGGESKWVRDWTMFVEQFLEAVVSSFSETNWKSRVTYAIRLATTLYSAHLLDRDHYLDWILSGLENSVNSRIPMWILIAQITWADLVRTRKHSRRLAFAFLGHLRTVGRPCEKQTLAKPEHADVEVKIENDVDGDILVQLSVQLSALLRRLLKHNPESFIAPTKWLQYRDALKASFSAADAPSQRAFLAINRRNMRLLVATTTSPPAGRQYLVKLLDSTVLGQHDDTLAAKCWSTMDDKWEIVKTLVEWATSLYRPGVTKAYVAARLIKSWTRLDTSVNATPVLLDVVGSVLPGQRLQSKVIFHLVAELVRQGLFSVPHYVQWLIGRGGLHDAADVDPDDAPCASRLLVELPLHCLPENQLVQRSNLLRRAGQYSTVDESQDIRNALGCVDDTLGLSPYLGGTDAQPKRFPLRKLLRRVLSSSKAVQTAIGAHLRDVLTPDLVAKLDSASALSVFGSVRTLTEATEDFSMLSHILDVFTGTAHVDVLAACADTVSFHLDIFLALDCADNLFDALLRQLRSAHREHGSVPRPLLVALSCLSHRMPRREELTKQLERELAQSDRSNAIDACSPLSDNMTMQTQSTDGEVSEQIDKLLASGNTIDHPTMNRLFRHIVPKLELGWTKADENRKVFARLLARLRIFDSQHFDRLMADWISHIRTVKTRPKLSELYPLLVSLGCLSMSIMIRTANAGPATVGDAPLDPGASPTGAEVYLQETLHLIVVPLAKSTYLDDGETYRYQIQQKSSLSEPQSKALVHLIRNALVEYAALRRRAPAYTFLLDEVSLQDQLLETLQYLVIADSTAVAHALNVGALPSNAMVLVHKIITKLLAPGDDGTQEISFDQILGLANELTMPFCQLKLNLDLSAPLPTAPGQVSQEEKGSRFESFTKAMDNAIEARSIMWTSLLPCLGHDIARNLSSQAHLRFLALIPSLKSNTFEQDATSEHRAHLSKNLLGVIETIISGRPAPRSAQLTASLVGKLSDLWAIVSCRDEQWQQARQKVVEHWLPAFLRFITLHSVSAPMPSPNLSQVASRLPMPSKHEARARIILILCGILLELDSHPQTARGPLSQEVFDMAIYLVDSLPDDIRIQCARTILHKPGGSSSTSTTSDPRIHYLFSVPRTAPMENLRLVHREKATSAFCAMARGMGAMFGIGPVVQERITPFTLRRWEILSEPTPNIGENDTSLSLGLFATIKMR</sequence>
<evidence type="ECO:0000256" key="6">
    <source>
        <dbReference type="ARBA" id="ARBA00023015"/>
    </source>
</evidence>
<comment type="subunit">
    <text evidence="3">Component of the SRB8-11 complex, which itself associates with the Mediator complex.</text>
</comment>
<dbReference type="PANTHER" id="PTHR46567">
    <property type="entry name" value="MEDIATOR OF RNA POLYMERASE II TRANSCRIPTION SUBUNIT 12"/>
    <property type="match status" value="1"/>
</dbReference>